<name>A0A834U204_9FABA</name>
<dbReference type="EMBL" id="JAAIUW010000005">
    <property type="protein sequence ID" value="KAF7831361.1"/>
    <property type="molecule type" value="Genomic_DNA"/>
</dbReference>
<dbReference type="AlphaFoldDB" id="A0A834U204"/>
<keyword evidence="2" id="KW-1185">Reference proteome</keyword>
<gene>
    <name evidence="1" type="ORF">G2W53_013694</name>
</gene>
<evidence type="ECO:0000313" key="1">
    <source>
        <dbReference type="EMBL" id="KAF7831361.1"/>
    </source>
</evidence>
<proteinExistence type="predicted"/>
<comment type="caution">
    <text evidence="1">The sequence shown here is derived from an EMBL/GenBank/DDBJ whole genome shotgun (WGS) entry which is preliminary data.</text>
</comment>
<organism evidence="1 2">
    <name type="scientific">Senna tora</name>
    <dbReference type="NCBI Taxonomy" id="362788"/>
    <lineage>
        <taxon>Eukaryota</taxon>
        <taxon>Viridiplantae</taxon>
        <taxon>Streptophyta</taxon>
        <taxon>Embryophyta</taxon>
        <taxon>Tracheophyta</taxon>
        <taxon>Spermatophyta</taxon>
        <taxon>Magnoliopsida</taxon>
        <taxon>eudicotyledons</taxon>
        <taxon>Gunneridae</taxon>
        <taxon>Pentapetalae</taxon>
        <taxon>rosids</taxon>
        <taxon>fabids</taxon>
        <taxon>Fabales</taxon>
        <taxon>Fabaceae</taxon>
        <taxon>Caesalpinioideae</taxon>
        <taxon>Cassia clade</taxon>
        <taxon>Senna</taxon>
    </lineage>
</organism>
<sequence>MAPRLPSRLAYCWSRLLRWTECYGTKGSG</sequence>
<dbReference type="Proteomes" id="UP000634136">
    <property type="component" value="Unassembled WGS sequence"/>
</dbReference>
<protein>
    <submittedName>
        <fullName evidence="1">Uncharacterized protein</fullName>
    </submittedName>
</protein>
<accession>A0A834U204</accession>
<evidence type="ECO:0000313" key="2">
    <source>
        <dbReference type="Proteomes" id="UP000634136"/>
    </source>
</evidence>
<reference evidence="1" key="1">
    <citation type="submission" date="2020-09" db="EMBL/GenBank/DDBJ databases">
        <title>Genome-Enabled Discovery of Anthraquinone Biosynthesis in Senna tora.</title>
        <authorList>
            <person name="Kang S.-H."/>
            <person name="Pandey R.P."/>
            <person name="Lee C.-M."/>
            <person name="Sim J.-S."/>
            <person name="Jeong J.-T."/>
            <person name="Choi B.-S."/>
            <person name="Jung M."/>
            <person name="Ginzburg D."/>
            <person name="Zhao K."/>
            <person name="Won S.Y."/>
            <person name="Oh T.-J."/>
            <person name="Yu Y."/>
            <person name="Kim N.-H."/>
            <person name="Lee O.R."/>
            <person name="Lee T.-H."/>
            <person name="Bashyal P."/>
            <person name="Kim T.-S."/>
            <person name="Lee W.-H."/>
            <person name="Kawkins C."/>
            <person name="Kim C.-K."/>
            <person name="Kim J.S."/>
            <person name="Ahn B.O."/>
            <person name="Rhee S.Y."/>
            <person name="Sohng J.K."/>
        </authorList>
    </citation>
    <scope>NUCLEOTIDE SEQUENCE</scope>
    <source>
        <tissue evidence="1">Leaf</tissue>
    </source>
</reference>